<feature type="transmembrane region" description="Helical" evidence="5">
    <location>
        <begin position="210"/>
        <end position="228"/>
    </location>
</feature>
<comment type="caution">
    <text evidence="6">The sequence shown here is derived from an EMBL/GenBank/DDBJ whole genome shotgun (WGS) entry which is preliminary data.</text>
</comment>
<evidence type="ECO:0000256" key="3">
    <source>
        <dbReference type="ARBA" id="ARBA00022989"/>
    </source>
</evidence>
<dbReference type="Proteomes" id="UP000003178">
    <property type="component" value="Unassembled WGS sequence"/>
</dbReference>
<gene>
    <name evidence="6" type="ORF">CLOHIR_00807</name>
</gene>
<dbReference type="RefSeq" id="WP_006439719.1">
    <property type="nucleotide sequence ID" value="NZ_DS995356.1"/>
</dbReference>
<feature type="transmembrane region" description="Helical" evidence="5">
    <location>
        <begin position="6"/>
        <end position="24"/>
    </location>
</feature>
<dbReference type="OrthoDB" id="357960at2"/>
<keyword evidence="4 5" id="KW-0472">Membrane</keyword>
<dbReference type="AlphaFoldDB" id="B6FY56"/>
<reference evidence="6 7" key="2">
    <citation type="submission" date="2008-10" db="EMBL/GenBank/DDBJ databases">
        <title>Draft genome sequence of Clostridium hiranonis (DSM 13275).</title>
        <authorList>
            <person name="Sudarsanam P."/>
            <person name="Ley R."/>
            <person name="Guruge J."/>
            <person name="Turnbaugh P.J."/>
            <person name="Mahowald M."/>
            <person name="Liep D."/>
            <person name="Gordon J."/>
        </authorList>
    </citation>
    <scope>NUCLEOTIDE SEQUENCE [LARGE SCALE GENOMIC DNA]</scope>
    <source>
        <strain evidence="6 7">DSM 13275</strain>
    </source>
</reference>
<proteinExistence type="inferred from homology"/>
<dbReference type="HOGENOM" id="CLU_040170_0_0_9"/>
<dbReference type="eggNOG" id="COG0730">
    <property type="taxonomic scope" value="Bacteria"/>
</dbReference>
<keyword evidence="7" id="KW-1185">Reference proteome</keyword>
<feature type="transmembrane region" description="Helical" evidence="5">
    <location>
        <begin position="78"/>
        <end position="99"/>
    </location>
</feature>
<dbReference type="PANTHER" id="PTHR43483">
    <property type="entry name" value="MEMBRANE TRANSPORTER PROTEIN HI_0806-RELATED"/>
    <property type="match status" value="1"/>
</dbReference>
<feature type="transmembrane region" description="Helical" evidence="5">
    <location>
        <begin position="44"/>
        <end position="66"/>
    </location>
</feature>
<reference evidence="6 7" key="1">
    <citation type="submission" date="2008-09" db="EMBL/GenBank/DDBJ databases">
        <authorList>
            <person name="Fulton L."/>
            <person name="Clifton S."/>
            <person name="Fulton B."/>
            <person name="Xu J."/>
            <person name="Minx P."/>
            <person name="Pepin K.H."/>
            <person name="Johnson M."/>
            <person name="Thiruvilangam P."/>
            <person name="Bhonagiri V."/>
            <person name="Nash W.E."/>
            <person name="Mardis E.R."/>
            <person name="Wilson R.K."/>
        </authorList>
    </citation>
    <scope>NUCLEOTIDE SEQUENCE [LARGE SCALE GENOMIC DNA]</scope>
    <source>
        <strain evidence="6 7">DSM 13275</strain>
    </source>
</reference>
<comment type="similarity">
    <text evidence="5">Belongs to the 4-toluene sulfonate uptake permease (TSUP) (TC 2.A.102) family.</text>
</comment>
<evidence type="ECO:0000256" key="5">
    <source>
        <dbReference type="RuleBase" id="RU363041"/>
    </source>
</evidence>
<accession>B6FY56</accession>
<evidence type="ECO:0000313" key="7">
    <source>
        <dbReference type="Proteomes" id="UP000003178"/>
    </source>
</evidence>
<dbReference type="PANTHER" id="PTHR43483:SF3">
    <property type="entry name" value="MEMBRANE TRANSPORTER PROTEIN HI_0806-RELATED"/>
    <property type="match status" value="1"/>
</dbReference>
<evidence type="ECO:0000256" key="1">
    <source>
        <dbReference type="ARBA" id="ARBA00004141"/>
    </source>
</evidence>
<organism evidence="6 7">
    <name type="scientific">Peptacetobacter hiranonis (strain DSM 13275 / JCM 10541 / KCTC 15199 / TO-931)</name>
    <name type="common">Clostridium hiranonis</name>
    <dbReference type="NCBI Taxonomy" id="500633"/>
    <lineage>
        <taxon>Bacteria</taxon>
        <taxon>Bacillati</taxon>
        <taxon>Bacillota</taxon>
        <taxon>Clostridia</taxon>
        <taxon>Peptostreptococcales</taxon>
        <taxon>Peptostreptococcaceae</taxon>
        <taxon>Peptacetobacter</taxon>
    </lineage>
</organism>
<comment type="subcellular location">
    <subcellularLocation>
        <location evidence="5">Cell membrane</location>
        <topology evidence="5">Multi-pass membrane protein</topology>
    </subcellularLocation>
    <subcellularLocation>
        <location evidence="1">Membrane</location>
        <topology evidence="1">Multi-pass membrane protein</topology>
    </subcellularLocation>
</comment>
<evidence type="ECO:0000256" key="4">
    <source>
        <dbReference type="ARBA" id="ARBA00023136"/>
    </source>
</evidence>
<evidence type="ECO:0000313" key="6">
    <source>
        <dbReference type="EMBL" id="EEA85541.1"/>
    </source>
</evidence>
<protein>
    <recommendedName>
        <fullName evidence="5">Probable membrane transporter protein</fullName>
    </recommendedName>
</protein>
<name>B6FY56_PEPHT</name>
<sequence length="303" mass="32001">MATLIRIMLIGFTSMFAVVFGKDFKKTKDANQLENESFKKSGAIGFVANFADTLGIGSFAIVVAMSKALKLNVKDKHIPGMLNVSCTIPAVLEALIFITSVKVNPITLLSLLIAAAAGSVIGAKIISKLDESIVQIVMGVALFITGIVMFCGLPWINLMPGGGTALGLNGTKLIIGIVGNFILGALMTAGIGLYAPCMAMLYLLGMSERAAYPIMMGSCAMLLPFSGMEFIKEGQYPRKSSLGITIGGIFGVLIAAFIVKSLPINILKVLVICVIFYTATTMLKAGLTKLKENRAGSMDLNVD</sequence>
<dbReference type="STRING" id="500633.CLOHIR_00807"/>
<feature type="transmembrane region" description="Helical" evidence="5">
    <location>
        <begin position="265"/>
        <end position="287"/>
    </location>
</feature>
<keyword evidence="2 5" id="KW-0812">Transmembrane</keyword>
<evidence type="ECO:0000256" key="2">
    <source>
        <dbReference type="ARBA" id="ARBA00022692"/>
    </source>
</evidence>
<keyword evidence="5" id="KW-1003">Cell membrane</keyword>
<feature type="transmembrane region" description="Helical" evidence="5">
    <location>
        <begin position="133"/>
        <end position="156"/>
    </location>
</feature>
<feature type="transmembrane region" description="Helical" evidence="5">
    <location>
        <begin position="240"/>
        <end position="259"/>
    </location>
</feature>
<dbReference type="InterPro" id="IPR002781">
    <property type="entry name" value="TM_pro_TauE-like"/>
</dbReference>
<dbReference type="GO" id="GO:0005886">
    <property type="term" value="C:plasma membrane"/>
    <property type="evidence" value="ECO:0007669"/>
    <property type="project" value="UniProtKB-SubCell"/>
</dbReference>
<keyword evidence="3 5" id="KW-1133">Transmembrane helix</keyword>
<feature type="transmembrane region" description="Helical" evidence="5">
    <location>
        <begin position="106"/>
        <end position="127"/>
    </location>
</feature>
<dbReference type="EMBL" id="ABWP01000031">
    <property type="protein sequence ID" value="EEA85541.1"/>
    <property type="molecule type" value="Genomic_DNA"/>
</dbReference>
<dbReference type="Pfam" id="PF01925">
    <property type="entry name" value="TauE"/>
    <property type="match status" value="1"/>
</dbReference>
<feature type="transmembrane region" description="Helical" evidence="5">
    <location>
        <begin position="177"/>
        <end position="204"/>
    </location>
</feature>